<feature type="transmembrane region" description="Helical" evidence="13">
    <location>
        <begin position="212"/>
        <end position="237"/>
    </location>
</feature>
<keyword evidence="7" id="KW-0408">Iron</keyword>
<dbReference type="GO" id="GO:0005739">
    <property type="term" value="C:mitochondrion"/>
    <property type="evidence" value="ECO:0007669"/>
    <property type="project" value="UniProtKB-SubCell"/>
</dbReference>
<feature type="region of interest" description="Disordered" evidence="12">
    <location>
        <begin position="1308"/>
        <end position="1341"/>
    </location>
</feature>
<dbReference type="NCBIfam" id="TIGR00803">
    <property type="entry name" value="nst"/>
    <property type="match status" value="1"/>
</dbReference>
<protein>
    <submittedName>
        <fullName evidence="14">Predicted UDP-galactose transporter</fullName>
    </submittedName>
</protein>
<feature type="transmembrane region" description="Helical" evidence="13">
    <location>
        <begin position="173"/>
        <end position="192"/>
    </location>
</feature>
<feature type="transmembrane region" description="Helical" evidence="13">
    <location>
        <begin position="249"/>
        <end position="267"/>
    </location>
</feature>
<dbReference type="InterPro" id="IPR037185">
    <property type="entry name" value="EmrE-like"/>
</dbReference>
<sequence>MSYSRTHASSSGPYSASTAVFLNELLKLLISLAVAFHQTPIPASSSSPHLPLSSSTSSDHLPALAGSLGRAKPGKEGSLVEEFRLNGVSLEGGIRQVKFWRARVGRLRAALISDDAWKLSIPAILYVLQNTLQYTAASNLNVATFSVLYQMKILTTAGFSALILKKKLSSKQWISLVVLALGVGVVQVQSLTSSSSASGSSRSSNTTQGGDAFKGFFAVLAACFTSGLAGVYFEFVLKGSKADLWIRNIQLSAFSLIPAGLPVIKLLLNGRGLFDGFTFWAWTTIWIQVLGGLLTAIVIKYSDNILKGFATSLSILLAFVASTVLFNNHVTFGFVLGSTLVVGISDASNPSDGSVSVSIPSDGSISGFSKQGYGFIDEAYESKLMAYDVPEQDVERREDRRSPAAVFGTKKMPTVELPSELENKLDVLFAEQSAKVFKQTYKLFLNSPKVNTPYNLLSEPPKTGKKARADIKPINKHLLKPKKGKTLDLATLPLKPMPSETTKELVLAFAAGQLPTEYAILRNVMREVQSRMGWNSKNADSSSAPSTSDQATTARHSKGEGGIQIIDFAAKHGSGAWSSIATFPSSLQNKNMYIQLEPSRTQADLSKHLLEPNTPGPVASWVNLYYRSWVSYLKSRPPGLTIRPTKSIGLCAFHLTGVRYVGDRRRILRQMWNSGVETIVLVEHATRDSFEVVQEARKFLLRLGEEEVKKAKDSSEMREVPSSTADSTELSTSSSVTEQLEWGPTGWEDKAEIQRRELRKREKKRLESRKREKIMIDGIEFEEDMDFGLQTEEKQKLEEELSKAAVKVEENNGALVKEEERVLGAHVIAPCSHDLTCPLLATPDTCYFGQNVSQPTFQRLTKNSKRAVVPTKYVYTVIRRGPRPVVEPETRGHGRHGPVDREESEKLRESQAGRAILGPDGVYETLQEGEGLSSSGEENKVNEEILRKEILEWGRVIKKPVHHKGYIEMDTCTPEGEIQRRVFSKSLGRQVFYDARHANEGDAFPHTPKTSVKRDRGISRLKPVHTVNKIIINNGKVQGLDKMTPIEYRDVEKLMRTLGVDIPAYPGRTSRKRDKRSIMGFNTEEPVDLESLLQEHDGWSPESQQALGHLEKAGEIDPDDEGRSAVPERKVRLKEAWSMDGEYLDGEEIVDGAHVEFKPTQLEGALEIDPATYADYLPRSDIRKPSPSNPFTSPSQSNLSRTAEPEDTPGYYDSETPPEQLPPSFARDSFKGDTAMDDTSDYSIAADSKVNLSGLGPGWMEDHTAEISAAAKRVAAKDRMTTFKALGIQVPDLGRPRTVEEDWAILEQWDGETSTAPNRSSGASNSQKSRRGTRSRSRRRT</sequence>
<reference evidence="14" key="1">
    <citation type="submission" date="2014-08" db="EMBL/GenBank/DDBJ databases">
        <authorList>
            <person name="Sharma Rahul"/>
            <person name="Thines Marco"/>
        </authorList>
    </citation>
    <scope>NUCLEOTIDE SEQUENCE</scope>
</reference>
<dbReference type="Pfam" id="PF09243">
    <property type="entry name" value="Rsm22"/>
    <property type="match status" value="2"/>
</dbReference>
<feature type="region of interest" description="Disordered" evidence="12">
    <location>
        <begin position="535"/>
        <end position="558"/>
    </location>
</feature>
<keyword evidence="9" id="KW-0496">Mitochondrion</keyword>
<comment type="function">
    <text evidence="11">Mitochondrial ribosome (mitoribosome) assembly factor. Binds at the interface of the head and body domains of the mitochondrial small ribosomal subunit (mt-SSU), occluding the mRNA channel and preventing compaction of the head domain towards the body. Probable inactive methyltransferase: retains the characteristic folding and ability to bind S-adenosyl-L-methionine, but it probably lost its methyltransferase activity.</text>
</comment>
<dbReference type="Pfam" id="PF04142">
    <property type="entry name" value="Nuc_sug_transp"/>
    <property type="match status" value="1"/>
</dbReference>
<feature type="compositionally biased region" description="Polar residues" evidence="12">
    <location>
        <begin position="535"/>
        <end position="554"/>
    </location>
</feature>
<feature type="compositionally biased region" description="Basic residues" evidence="12">
    <location>
        <begin position="1328"/>
        <end position="1341"/>
    </location>
</feature>
<evidence type="ECO:0000256" key="2">
    <source>
        <dbReference type="ARBA" id="ARBA00004173"/>
    </source>
</evidence>
<keyword evidence="8" id="KW-0411">Iron-sulfur</keyword>
<evidence type="ECO:0000256" key="11">
    <source>
        <dbReference type="ARBA" id="ARBA00045681"/>
    </source>
</evidence>
<evidence type="ECO:0000256" key="4">
    <source>
        <dbReference type="ARBA" id="ARBA00022723"/>
    </source>
</evidence>
<dbReference type="SUPFAM" id="SSF103481">
    <property type="entry name" value="Multidrug resistance efflux transporter EmrE"/>
    <property type="match status" value="1"/>
</dbReference>
<dbReference type="GO" id="GO:0046872">
    <property type="term" value="F:metal ion binding"/>
    <property type="evidence" value="ECO:0007669"/>
    <property type="project" value="UniProtKB-KW"/>
</dbReference>
<dbReference type="GO" id="GO:0051536">
    <property type="term" value="F:iron-sulfur cluster binding"/>
    <property type="evidence" value="ECO:0007669"/>
    <property type="project" value="UniProtKB-KW"/>
</dbReference>
<evidence type="ECO:0000256" key="13">
    <source>
        <dbReference type="SAM" id="Phobius"/>
    </source>
</evidence>
<dbReference type="GO" id="GO:0000139">
    <property type="term" value="C:Golgi membrane"/>
    <property type="evidence" value="ECO:0007669"/>
    <property type="project" value="InterPro"/>
</dbReference>
<comment type="subcellular location">
    <subcellularLocation>
        <location evidence="1">Membrane</location>
        <topology evidence="1">Multi-pass membrane protein</topology>
    </subcellularLocation>
    <subcellularLocation>
        <location evidence="2">Mitochondrion</location>
    </subcellularLocation>
</comment>
<dbReference type="EMBL" id="LN483124">
    <property type="protein sequence ID" value="CED82391.1"/>
    <property type="molecule type" value="Genomic_DNA"/>
</dbReference>
<evidence type="ECO:0000256" key="10">
    <source>
        <dbReference type="ARBA" id="ARBA00023136"/>
    </source>
</evidence>
<feature type="compositionally biased region" description="Basic and acidic residues" evidence="12">
    <location>
        <begin position="886"/>
        <end position="906"/>
    </location>
</feature>
<proteinExistence type="predicted"/>
<organism evidence="14">
    <name type="scientific">Phaffia rhodozyma</name>
    <name type="common">Yeast</name>
    <name type="synonym">Xanthophyllomyces dendrorhous</name>
    <dbReference type="NCBI Taxonomy" id="264483"/>
    <lineage>
        <taxon>Eukaryota</taxon>
        <taxon>Fungi</taxon>
        <taxon>Dikarya</taxon>
        <taxon>Basidiomycota</taxon>
        <taxon>Agaricomycotina</taxon>
        <taxon>Tremellomycetes</taxon>
        <taxon>Cystofilobasidiales</taxon>
        <taxon>Mrakiaceae</taxon>
        <taxon>Phaffia</taxon>
    </lineage>
</organism>
<evidence type="ECO:0000256" key="8">
    <source>
        <dbReference type="ARBA" id="ARBA00023014"/>
    </source>
</evidence>
<keyword evidence="3 13" id="KW-0812">Transmembrane</keyword>
<evidence type="ECO:0000256" key="12">
    <source>
        <dbReference type="SAM" id="MobiDB-lite"/>
    </source>
</evidence>
<name>A0A0F7SLV4_PHARH</name>
<evidence type="ECO:0000256" key="5">
    <source>
        <dbReference type="ARBA" id="ARBA00022946"/>
    </source>
</evidence>
<evidence type="ECO:0000256" key="9">
    <source>
        <dbReference type="ARBA" id="ARBA00023128"/>
    </source>
</evidence>
<keyword evidence="10 13" id="KW-0472">Membrane</keyword>
<dbReference type="GO" id="GO:0006412">
    <property type="term" value="P:translation"/>
    <property type="evidence" value="ECO:0007669"/>
    <property type="project" value="InterPro"/>
</dbReference>
<dbReference type="InterPro" id="IPR015324">
    <property type="entry name" value="Ribosomal_Rsm22-like"/>
</dbReference>
<dbReference type="PANTHER" id="PTHR10231">
    <property type="entry name" value="NUCLEOTIDE-SUGAR TRANSMEMBRANE TRANSPORTER"/>
    <property type="match status" value="1"/>
</dbReference>
<dbReference type="GO" id="GO:0015165">
    <property type="term" value="F:pyrimidine nucleotide-sugar transmembrane transporter activity"/>
    <property type="evidence" value="ECO:0007669"/>
    <property type="project" value="InterPro"/>
</dbReference>
<dbReference type="InterPro" id="IPR007271">
    <property type="entry name" value="Nuc_sug_transpt"/>
</dbReference>
<keyword evidence="6 13" id="KW-1133">Transmembrane helix</keyword>
<feature type="transmembrane region" description="Helical" evidence="13">
    <location>
        <begin position="279"/>
        <end position="299"/>
    </location>
</feature>
<evidence type="ECO:0000256" key="6">
    <source>
        <dbReference type="ARBA" id="ARBA00022989"/>
    </source>
</evidence>
<feature type="compositionally biased region" description="Low complexity" evidence="12">
    <location>
        <begin position="722"/>
        <end position="737"/>
    </location>
</feature>
<accession>A0A0F7SLV4</accession>
<feature type="compositionally biased region" description="Polar residues" evidence="12">
    <location>
        <begin position="1189"/>
        <end position="1201"/>
    </location>
</feature>
<feature type="region of interest" description="Disordered" evidence="12">
    <location>
        <begin position="884"/>
        <end position="906"/>
    </location>
</feature>
<feature type="compositionally biased region" description="Polar residues" evidence="12">
    <location>
        <begin position="1311"/>
        <end position="1327"/>
    </location>
</feature>
<keyword evidence="4" id="KW-0479">Metal-binding</keyword>
<evidence type="ECO:0000313" key="14">
    <source>
        <dbReference type="EMBL" id="CED82391.1"/>
    </source>
</evidence>
<evidence type="ECO:0000256" key="3">
    <source>
        <dbReference type="ARBA" id="ARBA00022692"/>
    </source>
</evidence>
<feature type="transmembrane region" description="Helical" evidence="13">
    <location>
        <begin position="306"/>
        <end position="326"/>
    </location>
</feature>
<evidence type="ECO:0000256" key="7">
    <source>
        <dbReference type="ARBA" id="ARBA00023004"/>
    </source>
</evidence>
<keyword evidence="5" id="KW-0809">Transit peptide</keyword>
<feature type="region of interest" description="Disordered" evidence="12">
    <location>
        <begin position="711"/>
        <end position="742"/>
    </location>
</feature>
<evidence type="ECO:0000256" key="1">
    <source>
        <dbReference type="ARBA" id="ARBA00004141"/>
    </source>
</evidence>
<feature type="region of interest" description="Disordered" evidence="12">
    <location>
        <begin position="1178"/>
        <end position="1239"/>
    </location>
</feature>
<dbReference type="GO" id="GO:0008168">
    <property type="term" value="F:methyltransferase activity"/>
    <property type="evidence" value="ECO:0007669"/>
    <property type="project" value="InterPro"/>
</dbReference>